<reference evidence="3" key="1">
    <citation type="submission" date="2016-06" db="UniProtKB">
        <authorList>
            <consortium name="WormBaseParasite"/>
        </authorList>
    </citation>
    <scope>IDENTIFICATION</scope>
</reference>
<evidence type="ECO:0000313" key="2">
    <source>
        <dbReference type="Proteomes" id="UP000271098"/>
    </source>
</evidence>
<organism evidence="3">
    <name type="scientific">Gongylonema pulchrum</name>
    <dbReference type="NCBI Taxonomy" id="637853"/>
    <lineage>
        <taxon>Eukaryota</taxon>
        <taxon>Metazoa</taxon>
        <taxon>Ecdysozoa</taxon>
        <taxon>Nematoda</taxon>
        <taxon>Chromadorea</taxon>
        <taxon>Rhabditida</taxon>
        <taxon>Spirurina</taxon>
        <taxon>Spiruromorpha</taxon>
        <taxon>Spiruroidea</taxon>
        <taxon>Gongylonematidae</taxon>
        <taxon>Gongylonema</taxon>
    </lineage>
</organism>
<dbReference type="WBParaSite" id="GPUH_0001498101-mRNA-1">
    <property type="protein sequence ID" value="GPUH_0001498101-mRNA-1"/>
    <property type="gene ID" value="GPUH_0001498101"/>
</dbReference>
<evidence type="ECO:0000313" key="1">
    <source>
        <dbReference type="EMBL" id="VDN25099.1"/>
    </source>
</evidence>
<dbReference type="OrthoDB" id="8693905at2759"/>
<proteinExistence type="predicted"/>
<reference evidence="1 2" key="2">
    <citation type="submission" date="2018-11" db="EMBL/GenBank/DDBJ databases">
        <authorList>
            <consortium name="Pathogen Informatics"/>
        </authorList>
    </citation>
    <scope>NUCLEOTIDE SEQUENCE [LARGE SCALE GENOMIC DNA]</scope>
</reference>
<evidence type="ECO:0000313" key="3">
    <source>
        <dbReference type="WBParaSite" id="GPUH_0001498101-mRNA-1"/>
    </source>
</evidence>
<name>A0A183E1X0_9BILA</name>
<keyword evidence="2" id="KW-1185">Reference proteome</keyword>
<dbReference type="Gene3D" id="3.30.200.20">
    <property type="entry name" value="Phosphorylase Kinase, domain 1"/>
    <property type="match status" value="1"/>
</dbReference>
<dbReference type="InterPro" id="IPR011009">
    <property type="entry name" value="Kinase-like_dom_sf"/>
</dbReference>
<gene>
    <name evidence="1" type="ORF">GPUH_LOCUS14961</name>
</gene>
<dbReference type="Proteomes" id="UP000271098">
    <property type="component" value="Unassembled WGS sequence"/>
</dbReference>
<dbReference type="EMBL" id="UYRT01081854">
    <property type="protein sequence ID" value="VDN25099.1"/>
    <property type="molecule type" value="Genomic_DNA"/>
</dbReference>
<dbReference type="AlphaFoldDB" id="A0A183E1X0"/>
<protein>
    <submittedName>
        <fullName evidence="3">Protein kinase domain-containing protein</fullName>
    </submittedName>
</protein>
<sequence length="55" mass="6399">MFRFARKLDPEQLFTRQEKIGRGSFGEVFKGIDNRTGQVGILFVHQISVYAFLCF</sequence>
<dbReference type="SUPFAM" id="SSF56112">
    <property type="entry name" value="Protein kinase-like (PK-like)"/>
    <property type="match status" value="1"/>
</dbReference>
<accession>A0A183E1X0</accession>